<evidence type="ECO:0000256" key="8">
    <source>
        <dbReference type="SAM" id="MobiDB-lite"/>
    </source>
</evidence>
<dbReference type="GO" id="GO:0005874">
    <property type="term" value="C:microtubule"/>
    <property type="evidence" value="ECO:0007669"/>
    <property type="project" value="UniProtKB-KW"/>
</dbReference>
<keyword evidence="4 7" id="KW-0493">Microtubule</keyword>
<dbReference type="PROSITE" id="PS51491">
    <property type="entry name" value="TAU_MAP_2"/>
    <property type="match status" value="3"/>
</dbReference>
<sequence>MISAKSTESMDGVNSPGSRSPASRSSTPNRDVKKVAVVRTPPRSPGSARGRTPPTSHPMPDLSSVKSKVGSTENLKHSPGGGKVQIVHKKLDLSNVTSKCGSKDNLRHKPGGGKVEIKTEKVDFKTVQSKVGSLENVTHIPGGGKKKIESHKLMFRENAKARTDHGAEIVVQEDSSPRRLSNTSSRGSVNADEAPPLDTLADQVRLTFSEIFQKSGNVLITSLLLSGVCIPRQTRPVIGPALCLHLPHLLCYQGNQQTAETKYF</sequence>
<evidence type="ECO:0000256" key="7">
    <source>
        <dbReference type="RuleBase" id="RU000686"/>
    </source>
</evidence>
<feature type="compositionally biased region" description="Polar residues" evidence="8">
    <location>
        <begin position="64"/>
        <end position="73"/>
    </location>
</feature>
<evidence type="ECO:0000256" key="5">
    <source>
        <dbReference type="ARBA" id="ARBA00022737"/>
    </source>
</evidence>
<dbReference type="EMBL" id="AYCK01010471">
    <property type="status" value="NOT_ANNOTATED_CDS"/>
    <property type="molecule type" value="Genomic_DNA"/>
</dbReference>
<dbReference type="GO" id="GO:0031175">
    <property type="term" value="P:neuron projection development"/>
    <property type="evidence" value="ECO:0007669"/>
    <property type="project" value="TreeGrafter"/>
</dbReference>
<accession>A0A096M8Y8</accession>
<dbReference type="Proteomes" id="UP000028760">
    <property type="component" value="Unassembled WGS sequence"/>
</dbReference>
<evidence type="ECO:0000256" key="4">
    <source>
        <dbReference type="ARBA" id="ARBA00022701"/>
    </source>
</evidence>
<keyword evidence="3" id="KW-0597">Phosphoprotein</keyword>
<dbReference type="PANTHER" id="PTHR11501:SF14">
    <property type="entry name" value="MICROTUBULE-ASSOCIATED PROTEIN TAU"/>
    <property type="match status" value="1"/>
</dbReference>
<comment type="subcellular location">
    <subcellularLocation>
        <location evidence="1 7">Cytoplasm</location>
        <location evidence="1 7">Cytoskeleton</location>
    </subcellularLocation>
</comment>
<reference evidence="9" key="3">
    <citation type="submission" date="2025-09" db="UniProtKB">
        <authorList>
            <consortium name="Ensembl"/>
        </authorList>
    </citation>
    <scope>IDENTIFICATION</scope>
</reference>
<evidence type="ECO:0000256" key="6">
    <source>
        <dbReference type="ARBA" id="ARBA00023212"/>
    </source>
</evidence>
<dbReference type="InterPro" id="IPR027324">
    <property type="entry name" value="MAP2/MAP4/Tau"/>
</dbReference>
<reference evidence="10" key="1">
    <citation type="submission" date="2013-10" db="EMBL/GenBank/DDBJ databases">
        <authorList>
            <person name="Schartl M."/>
            <person name="Warren W."/>
        </authorList>
    </citation>
    <scope>NUCLEOTIDE SEQUENCE [LARGE SCALE GENOMIC DNA]</scope>
    <source>
        <strain evidence="10">female</strain>
    </source>
</reference>
<keyword evidence="6 7" id="KW-0206">Cytoskeleton</keyword>
<dbReference type="Pfam" id="PF00418">
    <property type="entry name" value="Tubulin-binding"/>
    <property type="match status" value="3"/>
</dbReference>
<dbReference type="InterPro" id="IPR001084">
    <property type="entry name" value="MAP_tubulin-bd_rpt"/>
</dbReference>
<name>A0A096M8Y8_POEFO</name>
<dbReference type="PANTHER" id="PTHR11501">
    <property type="entry name" value="MICROTUBULE-ASSOCIATED PROTEIN"/>
    <property type="match status" value="1"/>
</dbReference>
<keyword evidence="10" id="KW-1185">Reference proteome</keyword>
<feature type="compositionally biased region" description="Polar residues" evidence="8">
    <location>
        <begin position="178"/>
        <end position="188"/>
    </location>
</feature>
<dbReference type="EMBL" id="AYCK01010470">
    <property type="status" value="NOT_ANNOTATED_CDS"/>
    <property type="molecule type" value="Genomic_DNA"/>
</dbReference>
<dbReference type="Ensembl" id="ENSPFOT00000025285.1">
    <property type="protein sequence ID" value="ENSPFOP00000027879.1"/>
    <property type="gene ID" value="ENSPFOG00000018100.2"/>
</dbReference>
<evidence type="ECO:0000313" key="10">
    <source>
        <dbReference type="Proteomes" id="UP000028760"/>
    </source>
</evidence>
<feature type="compositionally biased region" description="Low complexity" evidence="8">
    <location>
        <begin position="15"/>
        <end position="29"/>
    </location>
</feature>
<feature type="region of interest" description="Disordered" evidence="8">
    <location>
        <begin position="173"/>
        <end position="195"/>
    </location>
</feature>
<proteinExistence type="predicted"/>
<dbReference type="AlphaFoldDB" id="A0A096M8Y8"/>
<evidence type="ECO:0000256" key="1">
    <source>
        <dbReference type="ARBA" id="ARBA00004245"/>
    </source>
</evidence>
<organism evidence="9 10">
    <name type="scientific">Poecilia formosa</name>
    <name type="common">Amazon molly</name>
    <name type="synonym">Limia formosa</name>
    <dbReference type="NCBI Taxonomy" id="48698"/>
    <lineage>
        <taxon>Eukaryota</taxon>
        <taxon>Metazoa</taxon>
        <taxon>Chordata</taxon>
        <taxon>Craniata</taxon>
        <taxon>Vertebrata</taxon>
        <taxon>Euteleostomi</taxon>
        <taxon>Actinopterygii</taxon>
        <taxon>Neopterygii</taxon>
        <taxon>Teleostei</taxon>
        <taxon>Neoteleostei</taxon>
        <taxon>Acanthomorphata</taxon>
        <taxon>Ovalentaria</taxon>
        <taxon>Atherinomorphae</taxon>
        <taxon>Cyprinodontiformes</taxon>
        <taxon>Poeciliidae</taxon>
        <taxon>Poeciliinae</taxon>
        <taxon>Poecilia</taxon>
    </lineage>
</organism>
<keyword evidence="5" id="KW-0677">Repeat</keyword>
<dbReference type="GeneTree" id="ENSGT00940000155494"/>
<protein>
    <recommendedName>
        <fullName evidence="7">Microtubule-associated protein</fullName>
    </recommendedName>
</protein>
<evidence type="ECO:0000256" key="2">
    <source>
        <dbReference type="ARBA" id="ARBA00022490"/>
    </source>
</evidence>
<dbReference type="GO" id="GO:0000226">
    <property type="term" value="P:microtubule cytoskeleton organization"/>
    <property type="evidence" value="ECO:0007669"/>
    <property type="project" value="TreeGrafter"/>
</dbReference>
<feature type="region of interest" description="Disordered" evidence="8">
    <location>
        <begin position="1"/>
        <end position="82"/>
    </location>
</feature>
<dbReference type="PROSITE" id="PS00229">
    <property type="entry name" value="TAU_MAP_1"/>
    <property type="match status" value="2"/>
</dbReference>
<dbReference type="GO" id="GO:0043005">
    <property type="term" value="C:neuron projection"/>
    <property type="evidence" value="ECO:0007669"/>
    <property type="project" value="TreeGrafter"/>
</dbReference>
<evidence type="ECO:0000256" key="3">
    <source>
        <dbReference type="ARBA" id="ARBA00022553"/>
    </source>
</evidence>
<reference evidence="9" key="2">
    <citation type="submission" date="2025-08" db="UniProtKB">
        <authorList>
            <consortium name="Ensembl"/>
        </authorList>
    </citation>
    <scope>IDENTIFICATION</scope>
</reference>
<keyword evidence="2 7" id="KW-0963">Cytoplasm</keyword>
<evidence type="ECO:0000313" key="9">
    <source>
        <dbReference type="Ensembl" id="ENSPFOP00000027879.1"/>
    </source>
</evidence>
<dbReference type="GO" id="GO:0008017">
    <property type="term" value="F:microtubule binding"/>
    <property type="evidence" value="ECO:0007669"/>
    <property type="project" value="InterPro"/>
</dbReference>